<dbReference type="EMBL" id="KB916929">
    <property type="protein sequence ID" value="EOD42919.1"/>
    <property type="molecule type" value="Genomic_DNA"/>
</dbReference>
<dbReference type="InterPro" id="IPR055124">
    <property type="entry name" value="PIN-like_DDX60"/>
</dbReference>
<name>R1GAP5_BOTPV</name>
<dbReference type="Pfam" id="PF00271">
    <property type="entry name" value="Helicase_C"/>
    <property type="match status" value="1"/>
</dbReference>
<dbReference type="CDD" id="cd18025">
    <property type="entry name" value="DEXHc_DDX60"/>
    <property type="match status" value="1"/>
</dbReference>
<dbReference type="InterPro" id="IPR014001">
    <property type="entry name" value="Helicase_ATP-bd"/>
</dbReference>
<evidence type="ECO:0000256" key="2">
    <source>
        <dbReference type="ARBA" id="ARBA00022801"/>
    </source>
</evidence>
<dbReference type="Pfam" id="PF26076">
    <property type="entry name" value="WHD_DDX60"/>
    <property type="match status" value="1"/>
</dbReference>
<dbReference type="GO" id="GO:0016787">
    <property type="term" value="F:hydrolase activity"/>
    <property type="evidence" value="ECO:0007669"/>
    <property type="project" value="UniProtKB-KW"/>
</dbReference>
<dbReference type="KEGG" id="npa:UCRNP2_10383"/>
<dbReference type="Pfam" id="PF00270">
    <property type="entry name" value="DEAD"/>
    <property type="match status" value="1"/>
</dbReference>
<dbReference type="eggNOG" id="KOG0949">
    <property type="taxonomic scope" value="Eukaryota"/>
</dbReference>
<evidence type="ECO:0000256" key="3">
    <source>
        <dbReference type="ARBA" id="ARBA00022806"/>
    </source>
</evidence>
<dbReference type="CDD" id="cd18795">
    <property type="entry name" value="SF2_C_Ski2"/>
    <property type="match status" value="1"/>
</dbReference>
<dbReference type="Gene3D" id="3.40.50.300">
    <property type="entry name" value="P-loop containing nucleotide triphosphate hydrolases"/>
    <property type="match status" value="2"/>
</dbReference>
<dbReference type="GO" id="GO:0005737">
    <property type="term" value="C:cytoplasm"/>
    <property type="evidence" value="ECO:0007669"/>
    <property type="project" value="TreeGrafter"/>
</dbReference>
<dbReference type="SUPFAM" id="SSF52540">
    <property type="entry name" value="P-loop containing nucleoside triphosphate hydrolases"/>
    <property type="match status" value="1"/>
</dbReference>
<feature type="compositionally biased region" description="Basic and acidic residues" evidence="5">
    <location>
        <begin position="1753"/>
        <end position="1762"/>
    </location>
</feature>
<evidence type="ECO:0000313" key="8">
    <source>
        <dbReference type="EMBL" id="EOD42919.1"/>
    </source>
</evidence>
<dbReference type="HOGENOM" id="CLU_002305_2_0_1"/>
<dbReference type="InterPro" id="IPR059032">
    <property type="entry name" value="WHD_DDX60"/>
</dbReference>
<dbReference type="PANTHER" id="PTHR44533:SF4">
    <property type="entry name" value="DEAD_H RNA HELICASE, PUTATIVE-RELATED"/>
    <property type="match status" value="1"/>
</dbReference>
<dbReference type="Pfam" id="PF23002">
    <property type="entry name" value="PIN-like_DDX60"/>
    <property type="match status" value="1"/>
</dbReference>
<gene>
    <name evidence="8" type="ORF">UCRNP2_10383</name>
</gene>
<dbReference type="InterPro" id="IPR011545">
    <property type="entry name" value="DEAD/DEAH_box_helicase_dom"/>
</dbReference>
<keyword evidence="4" id="KW-0067">ATP-binding</keyword>
<dbReference type="OMA" id="GYFHRLC"/>
<dbReference type="PROSITE" id="PS51194">
    <property type="entry name" value="HELICASE_CTER"/>
    <property type="match status" value="1"/>
</dbReference>
<sequence>MGSDALQPPNWSDFYGSLFSRRVDLVGDYAGSEPFLVDGDSLLLHCFSDDKLDFQDGFQMLHAVWLVERFLDGLRRRNCVFHLAFFDDHAPHCVPSHATDDQRAKYLLARAVVLRHLEVNLARASAETGVLRFPSISSPAWDAARAANGYLFIMMNDGAADACDCAAHVRDKTALRLAICSHITRGYSVALVNGLEWKDTKVYTAVIEGIAKSDITTPPAAEVSESSAADGDQKVPSFEREQYEAFSKYHGSAEEKLSERLYLVAAAAGIILSMDVVPSSHVAAFLAHAVFQGQIRLGSRSCATAGNTEESRPLLHNFAKVAQSILQSPHWQSFVNEAQPPSDIADLVDGRLFSTIIGSKDSGLKLDAESTRTLKSMTSLVALVAGNPPVVEDQQLPLELSQSNGKPSRSYPKLLPFNDTLFDKHLDPIKLDIDDDAVQHPTTSNSQLFSELKHWRDAKRPLNRKAALSSKQRSAFYARRRDQRFMAEMMAYAASLTNAVGKALEPETIIMQSATPAPAQPTKGQQQSGKVSKSGGGKNKQPSKKQAILDNLAAEKDKKDSATASKVASSWDAVCKDIDRVRQPSVCHAKALQYLNALPNAKREVVGAEVELYLLNCLIELWKSSVAANSKSPNFGLAARIWDSVHRLRNMSGITKTTASKLQQTVDTLGLPFSISSSGVPDRKLPFEFALRPGMNNLKIPLPSKEFQLLHCGPYFDRKMDSAPDDRVPFLPDGWQRKVLDVIDAEKSLFVVAPTSAGKTFISFYAMKKVLEGSNEGVLVYVAPTKALVNQIAAEIQARFSKSYKHAGKSIWGIHTRDYRVNSATGCQVLVTVPHVLQTMLLAPANADSWSSRIKRIIFDEVHCIGQAEDGIVWEQLLLLAPCPIVALSATVGNPQEFYSWLSSAQKATGTDLVMVHHPHRFSDLRKFVYAPPNEFTFTGLPKAPPMPRAGLDKGEGFEFVHPVASLLNRSRGIPEDLALEARDCYYLWQAMKAHETDVHKVDDSLSPNVRLPAIIAQADTIAWSNDLKQVLSKWMADPSSPFDAVVQDLGQGLFKLEAENDTGLDGDDLVNTVLPLLCQLQEQSALPAILFNYDRTACENICEALMNKLKSAEQEWKDTSPTWEKKIAAWETWKKNRKTKKAPPKKSGKLEDGMSKADMERDAGAMDSDSWESFDPNAAQDGFHFMDRTKLPPSELDAYSRELTYRGVPAWLIEALYRGIGVHHAGMNRKYRHVVELLFRKGYLRVIVATGTLALGVNMPCKTVVFCGDSVYLTALNFRQAAGRAGRRGFDVLGNVVFHGIAVSKSRLYLGGPESRMTVLHHLRFSLEYLRRQFLLDQSGAPLNFAGAVSNLYYTESSNFAFHALLKDGYFHRLSAGIRENPESTERIIRTLMIVLSHLFGRQYCRQVDRELVEEIQKNSPSGVFLPPLPEDAETVLRQHNRETLGIFSTYVKTFVEQHVEDDDCSLPLSGLRFGGDSGDAPVPTIRSNFVALSGHGDKFETISELCGTVRGGVFLEEAVIPYVPLDTELPLNGYLFDFFKHGDVTALANANNIHKGEVWFVLNDFSMILATIITTLSNMLHPDADGEADILDAVGGGDAHEEQVEDKLLEAAAPPEPKTALPVQVKKTRKKDVADSWDDGIDDDDNDSVNGATNGHADDGVKWEDGEGGNLLDVLVAFKKLSEEFNEKFKAILHFNSSFKLTPNPPTYTNMDFVKNLAGGSSEEKKAETQQSSSSGGGFMDKLNGMAGGGKESEKNEDMLDKGVDFVQEKFLGAGDQSNESAMEQAKDEQISDFIRSKYKSTTGSDFPIADKDKKYGS</sequence>
<feature type="region of interest" description="Disordered" evidence="5">
    <location>
        <begin position="515"/>
        <end position="544"/>
    </location>
</feature>
<evidence type="ECO:0000259" key="6">
    <source>
        <dbReference type="PROSITE" id="PS51192"/>
    </source>
</evidence>
<evidence type="ECO:0000256" key="4">
    <source>
        <dbReference type="ARBA" id="ARBA00022840"/>
    </source>
</evidence>
<dbReference type="InterPro" id="IPR001650">
    <property type="entry name" value="Helicase_C-like"/>
</dbReference>
<keyword evidence="3 8" id="KW-0347">Helicase</keyword>
<evidence type="ECO:0000256" key="5">
    <source>
        <dbReference type="SAM" id="MobiDB-lite"/>
    </source>
</evidence>
<dbReference type="PANTHER" id="PTHR44533">
    <property type="entry name" value="DEAD/H RNA HELICASE, PUTATIVE-RELATED"/>
    <property type="match status" value="1"/>
</dbReference>
<keyword evidence="1" id="KW-0547">Nucleotide-binding</keyword>
<dbReference type="SMART" id="SM00490">
    <property type="entry name" value="HELICc"/>
    <property type="match status" value="1"/>
</dbReference>
<dbReference type="STRING" id="1287680.R1GAP5"/>
<evidence type="ECO:0000259" key="7">
    <source>
        <dbReference type="PROSITE" id="PS51194"/>
    </source>
</evidence>
<dbReference type="SMART" id="SM00487">
    <property type="entry name" value="DEXDc"/>
    <property type="match status" value="1"/>
</dbReference>
<keyword evidence="2" id="KW-0378">Hydrolase</keyword>
<proteinExistence type="predicted"/>
<feature type="domain" description="Helicase ATP-binding" evidence="6">
    <location>
        <begin position="740"/>
        <end position="910"/>
    </location>
</feature>
<feature type="compositionally biased region" description="Basic residues" evidence="5">
    <location>
        <begin position="1136"/>
        <end position="1148"/>
    </location>
</feature>
<organism evidence="8 9">
    <name type="scientific">Botryosphaeria parva (strain UCR-NP2)</name>
    <name type="common">Grapevine canker fungus</name>
    <name type="synonym">Neofusicoccum parvum</name>
    <dbReference type="NCBI Taxonomy" id="1287680"/>
    <lineage>
        <taxon>Eukaryota</taxon>
        <taxon>Fungi</taxon>
        <taxon>Dikarya</taxon>
        <taxon>Ascomycota</taxon>
        <taxon>Pezizomycotina</taxon>
        <taxon>Dothideomycetes</taxon>
        <taxon>Dothideomycetes incertae sedis</taxon>
        <taxon>Botryosphaeriales</taxon>
        <taxon>Botryosphaeriaceae</taxon>
        <taxon>Neofusicoccum</taxon>
    </lineage>
</organism>
<feature type="region of interest" description="Disordered" evidence="5">
    <location>
        <begin position="1633"/>
        <end position="1664"/>
    </location>
</feature>
<dbReference type="InterPro" id="IPR027417">
    <property type="entry name" value="P-loop_NTPase"/>
</dbReference>
<feature type="region of interest" description="Disordered" evidence="5">
    <location>
        <begin position="1722"/>
        <end position="1762"/>
    </location>
</feature>
<evidence type="ECO:0000313" key="9">
    <source>
        <dbReference type="Proteomes" id="UP000013521"/>
    </source>
</evidence>
<feature type="compositionally biased region" description="Acidic residues" evidence="5">
    <location>
        <begin position="1637"/>
        <end position="1649"/>
    </location>
</feature>
<dbReference type="FunFam" id="3.40.50.300:FF:001039">
    <property type="entry name" value="ATP-dependent RNA helicase DDX60"/>
    <property type="match status" value="1"/>
</dbReference>
<dbReference type="InterPro" id="IPR052431">
    <property type="entry name" value="SKI2_subfamily_helicases"/>
</dbReference>
<dbReference type="OrthoDB" id="2320933at2759"/>
<feature type="domain" description="Helicase C-terminal" evidence="7">
    <location>
        <begin position="1150"/>
        <end position="1350"/>
    </location>
</feature>
<dbReference type="Proteomes" id="UP000013521">
    <property type="component" value="Unassembled WGS sequence"/>
</dbReference>
<protein>
    <submittedName>
        <fullName evidence="8">Putative dead deah box helicase protein</fullName>
    </submittedName>
</protein>
<accession>R1GAP5</accession>
<evidence type="ECO:0000256" key="1">
    <source>
        <dbReference type="ARBA" id="ARBA00022741"/>
    </source>
</evidence>
<dbReference type="GO" id="GO:0005524">
    <property type="term" value="F:ATP binding"/>
    <property type="evidence" value="ECO:0007669"/>
    <property type="project" value="UniProtKB-KW"/>
</dbReference>
<feature type="compositionally biased region" description="Low complexity" evidence="5">
    <location>
        <begin position="523"/>
        <end position="533"/>
    </location>
</feature>
<feature type="region of interest" description="Disordered" evidence="5">
    <location>
        <begin position="1136"/>
        <end position="1157"/>
    </location>
</feature>
<dbReference type="GO" id="GO:0004386">
    <property type="term" value="F:helicase activity"/>
    <property type="evidence" value="ECO:0007669"/>
    <property type="project" value="UniProtKB-KW"/>
</dbReference>
<dbReference type="GO" id="GO:0003676">
    <property type="term" value="F:nucleic acid binding"/>
    <property type="evidence" value="ECO:0007669"/>
    <property type="project" value="InterPro"/>
</dbReference>
<dbReference type="PROSITE" id="PS51192">
    <property type="entry name" value="HELICASE_ATP_BIND_1"/>
    <property type="match status" value="1"/>
</dbReference>
<reference evidence="9" key="1">
    <citation type="journal article" date="2013" name="Genome Announc.">
        <title>Draft genome sequence of Neofusicoccum parvum isolate UCR-NP2, a fungal vascular pathogen associated with grapevine cankers.</title>
        <authorList>
            <person name="Blanco-Ulate B."/>
            <person name="Rolshausen P."/>
            <person name="Cantu D."/>
        </authorList>
    </citation>
    <scope>NUCLEOTIDE SEQUENCE [LARGE SCALE GENOMIC DNA]</scope>
    <source>
        <strain evidence="9">UCR-NP2</strain>
    </source>
</reference>